<comment type="caution">
    <text evidence="6">The sequence shown here is derived from an EMBL/GenBank/DDBJ whole genome shotgun (WGS) entry which is preliminary data.</text>
</comment>
<evidence type="ECO:0000256" key="1">
    <source>
        <dbReference type="ARBA" id="ARBA00005336"/>
    </source>
</evidence>
<dbReference type="GO" id="GO:0005975">
    <property type="term" value="P:carbohydrate metabolic process"/>
    <property type="evidence" value="ECO:0007669"/>
    <property type="project" value="InterPro"/>
</dbReference>
<name>A0A6L9G2A7_9MICC</name>
<feature type="compositionally biased region" description="Low complexity" evidence="4">
    <location>
        <begin position="137"/>
        <end position="147"/>
    </location>
</feature>
<dbReference type="Gene3D" id="3.20.20.300">
    <property type="entry name" value="Glycoside hydrolase, family 3, N-terminal domain"/>
    <property type="match status" value="1"/>
</dbReference>
<evidence type="ECO:0000313" key="6">
    <source>
        <dbReference type="EMBL" id="NAZ15364.1"/>
    </source>
</evidence>
<keyword evidence="3" id="KW-0326">Glycosidase</keyword>
<dbReference type="InterPro" id="IPR050226">
    <property type="entry name" value="NagZ_Beta-hexosaminidase"/>
</dbReference>
<keyword evidence="2" id="KW-0378">Hydrolase</keyword>
<dbReference type="InterPro" id="IPR036962">
    <property type="entry name" value="Glyco_hydro_3_N_sf"/>
</dbReference>
<dbReference type="AlphaFoldDB" id="A0A6L9G2A7"/>
<evidence type="ECO:0000313" key="7">
    <source>
        <dbReference type="Proteomes" id="UP000477543"/>
    </source>
</evidence>
<dbReference type="GO" id="GO:0004553">
    <property type="term" value="F:hydrolase activity, hydrolyzing O-glycosyl compounds"/>
    <property type="evidence" value="ECO:0007669"/>
    <property type="project" value="InterPro"/>
</dbReference>
<feature type="region of interest" description="Disordered" evidence="4">
    <location>
        <begin position="132"/>
        <end position="181"/>
    </location>
</feature>
<reference evidence="6 7" key="1">
    <citation type="submission" date="2020-01" db="EMBL/GenBank/DDBJ databases">
        <title>Glutamicibacter soli M275.</title>
        <authorList>
            <person name="Meng X."/>
        </authorList>
    </citation>
    <scope>NUCLEOTIDE SEQUENCE [LARGE SCALE GENOMIC DNA]</scope>
    <source>
        <strain evidence="6 7">M275</strain>
    </source>
</reference>
<dbReference type="PANTHER" id="PTHR30480:SF16">
    <property type="entry name" value="GLYCOSIDE HYDROLASE FAMILY 3 DOMAIN PROTEIN"/>
    <property type="match status" value="1"/>
</dbReference>
<dbReference type="EMBL" id="WYDN01000003">
    <property type="protein sequence ID" value="NAZ15364.1"/>
    <property type="molecule type" value="Genomic_DNA"/>
</dbReference>
<evidence type="ECO:0000256" key="3">
    <source>
        <dbReference type="ARBA" id="ARBA00023295"/>
    </source>
</evidence>
<dbReference type="InterPro" id="IPR001764">
    <property type="entry name" value="Glyco_hydro_3_N"/>
</dbReference>
<dbReference type="Proteomes" id="UP000477543">
    <property type="component" value="Unassembled WGS sequence"/>
</dbReference>
<feature type="domain" description="Glycoside hydrolase family 3 N-terminal" evidence="5">
    <location>
        <begin position="2"/>
        <end position="129"/>
    </location>
</feature>
<proteinExistence type="inferred from homology"/>
<dbReference type="PANTHER" id="PTHR30480">
    <property type="entry name" value="BETA-HEXOSAMINIDASE-RELATED"/>
    <property type="match status" value="1"/>
</dbReference>
<evidence type="ECO:0000256" key="2">
    <source>
        <dbReference type="ARBA" id="ARBA00022801"/>
    </source>
</evidence>
<evidence type="ECO:0000256" key="4">
    <source>
        <dbReference type="SAM" id="MobiDB-lite"/>
    </source>
</evidence>
<accession>A0A6L9G2A7</accession>
<dbReference type="InterPro" id="IPR017853">
    <property type="entry name" value="GH"/>
</dbReference>
<comment type="similarity">
    <text evidence="1">Belongs to the glycosyl hydrolase 3 family.</text>
</comment>
<protein>
    <recommendedName>
        <fullName evidence="5">Glycoside hydrolase family 3 N-terminal domain-containing protein</fullName>
    </recommendedName>
</protein>
<dbReference type="Pfam" id="PF00933">
    <property type="entry name" value="Glyco_hydro_3"/>
    <property type="match status" value="1"/>
</dbReference>
<sequence length="181" mass="19625">MGSLCIYGGNIQDTQQLSALMTQIRQASPNAILALDEEGGDVTRLHYRDGSNQPGNAVLGRLDDPQLTRAIARAIAREMRAYGFKLNLAPDADVNTNAQNPVIGARSFGISPRKVAMHTAAFTVGLQGQWLPPAPSTSPGTATPQRTRTCRCRSSRWIPSPWPNANWPRSPRRSRPASPPS</sequence>
<gene>
    <name evidence="6" type="ORF">GT020_04675</name>
</gene>
<dbReference type="GO" id="GO:0009254">
    <property type="term" value="P:peptidoglycan turnover"/>
    <property type="evidence" value="ECO:0007669"/>
    <property type="project" value="TreeGrafter"/>
</dbReference>
<evidence type="ECO:0000259" key="5">
    <source>
        <dbReference type="Pfam" id="PF00933"/>
    </source>
</evidence>
<organism evidence="6 7">
    <name type="scientific">Glutamicibacter soli</name>
    <dbReference type="NCBI Taxonomy" id="453836"/>
    <lineage>
        <taxon>Bacteria</taxon>
        <taxon>Bacillati</taxon>
        <taxon>Actinomycetota</taxon>
        <taxon>Actinomycetes</taxon>
        <taxon>Micrococcales</taxon>
        <taxon>Micrococcaceae</taxon>
        <taxon>Glutamicibacter</taxon>
    </lineage>
</organism>
<dbReference type="SUPFAM" id="SSF51445">
    <property type="entry name" value="(Trans)glycosidases"/>
    <property type="match status" value="1"/>
</dbReference>